<sequence length="296" mass="34578">METFDTTKIITDDLIKVGYRVALNKRNSLGLPQFHTQGVGNSVPDIFFWDPLYEDEIFSREFIPVMTSHIKAGFIETKPGDHMKELIEGIMQNTRYYGYFVSEKALISVEGRRIFNVDCFLVGTKWSRTGMLYKGDDFLKPQLIPFISEAYNVLVPPCTIIFHGLARHFQKLKRVELRNMKLNIPSHMLEVQTGIMICKIPYEENLSISYEYYAYLGNKLRILDTKPDKSNEFIETKVIVHKVIGEAVLIETRVNEKFWIPKNQIHNPTSLIEKELSRIKISRLFYKRREKQFGII</sequence>
<proteinExistence type="predicted"/>
<comment type="caution">
    <text evidence="1">The sequence shown here is derived from an EMBL/GenBank/DDBJ whole genome shotgun (WGS) entry which is preliminary data.</text>
</comment>
<accession>A0A0F9EDT9</accession>
<gene>
    <name evidence="1" type="ORF">LCGC14_2088050</name>
</gene>
<dbReference type="EMBL" id="LAZR01025368">
    <property type="protein sequence ID" value="KKL72124.1"/>
    <property type="molecule type" value="Genomic_DNA"/>
</dbReference>
<evidence type="ECO:0000313" key="1">
    <source>
        <dbReference type="EMBL" id="KKL72124.1"/>
    </source>
</evidence>
<name>A0A0F9EDT9_9ZZZZ</name>
<reference evidence="1" key="1">
    <citation type="journal article" date="2015" name="Nature">
        <title>Complex archaea that bridge the gap between prokaryotes and eukaryotes.</title>
        <authorList>
            <person name="Spang A."/>
            <person name="Saw J.H."/>
            <person name="Jorgensen S.L."/>
            <person name="Zaremba-Niedzwiedzka K."/>
            <person name="Martijn J."/>
            <person name="Lind A.E."/>
            <person name="van Eijk R."/>
            <person name="Schleper C."/>
            <person name="Guy L."/>
            <person name="Ettema T.J."/>
        </authorList>
    </citation>
    <scope>NUCLEOTIDE SEQUENCE</scope>
</reference>
<dbReference type="AlphaFoldDB" id="A0A0F9EDT9"/>
<organism evidence="1">
    <name type="scientific">marine sediment metagenome</name>
    <dbReference type="NCBI Taxonomy" id="412755"/>
    <lineage>
        <taxon>unclassified sequences</taxon>
        <taxon>metagenomes</taxon>
        <taxon>ecological metagenomes</taxon>
    </lineage>
</organism>
<protein>
    <submittedName>
        <fullName evidence="1">Uncharacterized protein</fullName>
    </submittedName>
</protein>